<evidence type="ECO:0000313" key="2">
    <source>
        <dbReference type="Proteomes" id="UP001474181"/>
    </source>
</evidence>
<keyword evidence="2" id="KW-1185">Reference proteome</keyword>
<dbReference type="EMBL" id="JBEPEK010000013">
    <property type="protein sequence ID" value="MER7178531.1"/>
    <property type="molecule type" value="Genomic_DNA"/>
</dbReference>
<accession>A0ABV1WNT8</accession>
<evidence type="ECO:0000313" key="1">
    <source>
        <dbReference type="EMBL" id="MER7178531.1"/>
    </source>
</evidence>
<organism evidence="1 2">
    <name type="scientific">Streptomyces hyaluromycini</name>
    <dbReference type="NCBI Taxonomy" id="1377993"/>
    <lineage>
        <taxon>Bacteria</taxon>
        <taxon>Bacillati</taxon>
        <taxon>Actinomycetota</taxon>
        <taxon>Actinomycetes</taxon>
        <taxon>Kitasatosporales</taxon>
        <taxon>Streptomycetaceae</taxon>
        <taxon>Streptomyces</taxon>
    </lineage>
</organism>
<name>A0ABV1WNT8_9ACTN</name>
<sequence length="80" mass="8146">DGDTARAALANGPIGGAAARTFADGVHFGTALAMKDLVLATKTTELPALEAVLADYRRAADDPALAQADISRAAARIRTP</sequence>
<proteinExistence type="predicted"/>
<gene>
    <name evidence="1" type="ORF">ABT404_03410</name>
</gene>
<feature type="non-terminal residue" evidence="1">
    <location>
        <position position="1"/>
    </location>
</feature>
<protein>
    <submittedName>
        <fullName evidence="1">NAD(P)-dependent oxidoreductase</fullName>
    </submittedName>
</protein>
<comment type="caution">
    <text evidence="1">The sequence shown here is derived from an EMBL/GenBank/DDBJ whole genome shotgun (WGS) entry which is preliminary data.</text>
</comment>
<dbReference type="Proteomes" id="UP001474181">
    <property type="component" value="Unassembled WGS sequence"/>
</dbReference>
<reference evidence="1 2" key="1">
    <citation type="submission" date="2024-06" db="EMBL/GenBank/DDBJ databases">
        <title>The Natural Products Discovery Center: Release of the First 8490 Sequenced Strains for Exploring Actinobacteria Biosynthetic Diversity.</title>
        <authorList>
            <person name="Kalkreuter E."/>
            <person name="Kautsar S.A."/>
            <person name="Yang D."/>
            <person name="Bader C.D."/>
            <person name="Teijaro C.N."/>
            <person name="Fluegel L."/>
            <person name="Davis C.M."/>
            <person name="Simpson J.R."/>
            <person name="Lauterbach L."/>
            <person name="Steele A.D."/>
            <person name="Gui C."/>
            <person name="Meng S."/>
            <person name="Li G."/>
            <person name="Viehrig K."/>
            <person name="Ye F."/>
            <person name="Su P."/>
            <person name="Kiefer A.F."/>
            <person name="Nichols A."/>
            <person name="Cepeda A.J."/>
            <person name="Yan W."/>
            <person name="Fan B."/>
            <person name="Jiang Y."/>
            <person name="Adhikari A."/>
            <person name="Zheng C.-J."/>
            <person name="Schuster L."/>
            <person name="Cowan T.M."/>
            <person name="Smanski M.J."/>
            <person name="Chevrette M.G."/>
            <person name="De Carvalho L.P.S."/>
            <person name="Shen B."/>
        </authorList>
    </citation>
    <scope>NUCLEOTIDE SEQUENCE [LARGE SCALE GENOMIC DNA]</scope>
    <source>
        <strain evidence="1 2">NPDC000234</strain>
    </source>
</reference>